<dbReference type="EMBL" id="BGPR01172509">
    <property type="protein sequence ID" value="GBM35825.1"/>
    <property type="molecule type" value="Genomic_DNA"/>
</dbReference>
<dbReference type="AlphaFoldDB" id="A0A4Y2F6J1"/>
<dbReference type="EMBL" id="BGPR01172512">
    <property type="protein sequence ID" value="GBM35834.1"/>
    <property type="molecule type" value="Genomic_DNA"/>
</dbReference>
<comment type="caution">
    <text evidence="2">The sequence shown here is derived from an EMBL/GenBank/DDBJ whole genome shotgun (WGS) entry which is preliminary data.</text>
</comment>
<name>A0A4Y2F6J1_ARAVE</name>
<organism evidence="2 5">
    <name type="scientific">Araneus ventricosus</name>
    <name type="common">Orbweaver spider</name>
    <name type="synonym">Epeira ventricosa</name>
    <dbReference type="NCBI Taxonomy" id="182803"/>
    <lineage>
        <taxon>Eukaryota</taxon>
        <taxon>Metazoa</taxon>
        <taxon>Ecdysozoa</taxon>
        <taxon>Arthropoda</taxon>
        <taxon>Chelicerata</taxon>
        <taxon>Arachnida</taxon>
        <taxon>Araneae</taxon>
        <taxon>Araneomorphae</taxon>
        <taxon>Entelegynae</taxon>
        <taxon>Araneoidea</taxon>
        <taxon>Araneidae</taxon>
        <taxon>Araneus</taxon>
    </lineage>
</organism>
<reference evidence="2 5" key="1">
    <citation type="journal article" date="2019" name="Sci. Rep.">
        <title>Orb-weaving spider Araneus ventricosus genome elucidates the spidroin gene catalogue.</title>
        <authorList>
            <person name="Kono N."/>
            <person name="Nakamura H."/>
            <person name="Ohtoshi R."/>
            <person name="Moran D.A.P."/>
            <person name="Shinohara A."/>
            <person name="Yoshida Y."/>
            <person name="Fujiwara M."/>
            <person name="Mori M."/>
            <person name="Tomita M."/>
            <person name="Arakawa K."/>
        </authorList>
    </citation>
    <scope>NUCLEOTIDE SEQUENCE [LARGE SCALE GENOMIC DNA]</scope>
</reference>
<protein>
    <submittedName>
        <fullName evidence="2">Uncharacterized protein</fullName>
    </submittedName>
</protein>
<keyword evidence="5" id="KW-1185">Reference proteome</keyword>
<proteinExistence type="predicted"/>
<sequence length="101" mass="11615">MKASRMQSVYMIIHQPQVFGLFHPLDRTINRKEVGAGNCLFRRERLLIAASVIPAECRRTIYGMPPQPFSGEEEDKVMEDRSRHLLEFPAGYNDSFSSQTI</sequence>
<evidence type="ECO:0000313" key="3">
    <source>
        <dbReference type="EMBL" id="GBM35825.1"/>
    </source>
</evidence>
<evidence type="ECO:0000313" key="5">
    <source>
        <dbReference type="Proteomes" id="UP000499080"/>
    </source>
</evidence>
<evidence type="ECO:0000313" key="1">
    <source>
        <dbReference type="EMBL" id="GBM35760.1"/>
    </source>
</evidence>
<dbReference type="EMBL" id="BGPR01172492">
    <property type="protein sequence ID" value="GBM35760.1"/>
    <property type="molecule type" value="Genomic_DNA"/>
</dbReference>
<evidence type="ECO:0000313" key="2">
    <source>
        <dbReference type="EMBL" id="GBM35785.1"/>
    </source>
</evidence>
<evidence type="ECO:0000313" key="4">
    <source>
        <dbReference type="EMBL" id="GBM35834.1"/>
    </source>
</evidence>
<dbReference type="Proteomes" id="UP000499080">
    <property type="component" value="Unassembled WGS sequence"/>
</dbReference>
<gene>
    <name evidence="3" type="ORF">AVEN_133506_1</name>
    <name evidence="4" type="ORF">AVEN_148038_1</name>
    <name evidence="2" type="ORF">AVEN_17709_1</name>
    <name evidence="1" type="ORF">AVEN_254367_1</name>
</gene>
<dbReference type="EMBL" id="BGPR01172498">
    <property type="protein sequence ID" value="GBM35785.1"/>
    <property type="molecule type" value="Genomic_DNA"/>
</dbReference>
<accession>A0A4Y2F6J1</accession>